<reference evidence="2" key="1">
    <citation type="journal article" date="2014" name="Front. Microbiol.">
        <title>High frequency of phylogenetically diverse reductive dehalogenase-homologous genes in deep subseafloor sedimentary metagenomes.</title>
        <authorList>
            <person name="Kawai M."/>
            <person name="Futagami T."/>
            <person name="Toyoda A."/>
            <person name="Takaki Y."/>
            <person name="Nishi S."/>
            <person name="Hori S."/>
            <person name="Arai W."/>
            <person name="Tsubouchi T."/>
            <person name="Morono Y."/>
            <person name="Uchiyama I."/>
            <person name="Ito T."/>
            <person name="Fujiyama A."/>
            <person name="Inagaki F."/>
            <person name="Takami H."/>
        </authorList>
    </citation>
    <scope>NUCLEOTIDE SEQUENCE</scope>
    <source>
        <strain evidence="2">Expedition CK06-06</strain>
    </source>
</reference>
<protein>
    <recommendedName>
        <fullName evidence="1">ATP-sulfurylase PUA-like domain-containing protein</fullName>
    </recommendedName>
</protein>
<evidence type="ECO:0000259" key="1">
    <source>
        <dbReference type="Pfam" id="PF14306"/>
    </source>
</evidence>
<comment type="caution">
    <text evidence="2">The sequence shown here is derived from an EMBL/GenBank/DDBJ whole genome shotgun (WGS) entry which is preliminary data.</text>
</comment>
<dbReference type="PANTHER" id="PTHR43509:SF1">
    <property type="entry name" value="SULFATE ADENYLYLTRANSFERASE"/>
    <property type="match status" value="1"/>
</dbReference>
<evidence type="ECO:0000313" key="2">
    <source>
        <dbReference type="EMBL" id="GAG33128.1"/>
    </source>
</evidence>
<dbReference type="InterPro" id="IPR015947">
    <property type="entry name" value="PUA-like_sf"/>
</dbReference>
<name>X0X8Y7_9ZZZZ</name>
<feature type="non-terminal residue" evidence="2">
    <location>
        <position position="124"/>
    </location>
</feature>
<dbReference type="PANTHER" id="PTHR43509">
    <property type="match status" value="1"/>
</dbReference>
<sequence length="124" mass="13148">MSKDPTDPAVSITLTEHQQCDFEMIAVGAMSPLEGFMDEADYHGVCDNVALADGTTWPIPITCAVDDPTAGKVGAGDRVALTDGAGRLLGYMTVSEKYKQDKRKQAAKAFGTEDTAHPGVKVVM</sequence>
<feature type="domain" description="ATP-sulfurylase PUA-like" evidence="1">
    <location>
        <begin position="10"/>
        <end position="124"/>
    </location>
</feature>
<gene>
    <name evidence="2" type="ORF">S01H1_61319</name>
</gene>
<dbReference type="Gene3D" id="3.10.400.10">
    <property type="entry name" value="Sulfate adenylyltransferase"/>
    <property type="match status" value="1"/>
</dbReference>
<proteinExistence type="predicted"/>
<organism evidence="2">
    <name type="scientific">marine sediment metagenome</name>
    <dbReference type="NCBI Taxonomy" id="412755"/>
    <lineage>
        <taxon>unclassified sequences</taxon>
        <taxon>metagenomes</taxon>
        <taxon>ecological metagenomes</taxon>
    </lineage>
</organism>
<dbReference type="Pfam" id="PF14306">
    <property type="entry name" value="PUA_2"/>
    <property type="match status" value="1"/>
</dbReference>
<accession>X0X8Y7</accession>
<dbReference type="EMBL" id="BARS01040199">
    <property type="protein sequence ID" value="GAG33128.1"/>
    <property type="molecule type" value="Genomic_DNA"/>
</dbReference>
<dbReference type="AlphaFoldDB" id="X0X8Y7"/>
<dbReference type="SUPFAM" id="SSF88697">
    <property type="entry name" value="PUA domain-like"/>
    <property type="match status" value="1"/>
</dbReference>
<dbReference type="InterPro" id="IPR025980">
    <property type="entry name" value="ATP-Sase_PUA-like_dom"/>
</dbReference>